<evidence type="ECO:0000313" key="3">
    <source>
        <dbReference type="Proteomes" id="UP000198406"/>
    </source>
</evidence>
<accession>A0A1Z5J7M7</accession>
<dbReference type="AlphaFoldDB" id="A0A1Z5J7M7"/>
<name>A0A1Z5J7M7_FISSO</name>
<evidence type="ECO:0000256" key="1">
    <source>
        <dbReference type="SAM" id="Phobius"/>
    </source>
</evidence>
<feature type="transmembrane region" description="Helical" evidence="1">
    <location>
        <begin position="159"/>
        <end position="181"/>
    </location>
</feature>
<dbReference type="PANTHER" id="PTHR31735">
    <property type="entry name" value="VACUOLAR MEMBRANE PROTEIN YPL162C"/>
    <property type="match status" value="1"/>
</dbReference>
<keyword evidence="1" id="KW-0472">Membrane</keyword>
<feature type="transmembrane region" description="Helical" evidence="1">
    <location>
        <begin position="93"/>
        <end position="116"/>
    </location>
</feature>
<dbReference type="PANTHER" id="PTHR31735:SF1">
    <property type="entry name" value="VACUOLAR MEMBRANE PROTEIN YPL162C"/>
    <property type="match status" value="1"/>
</dbReference>
<dbReference type="EMBL" id="BDSP01000014">
    <property type="protein sequence ID" value="GAX10004.1"/>
    <property type="molecule type" value="Genomic_DNA"/>
</dbReference>
<sequence>MAYENEEVRVCKVYDRDDVFTLLVQIVLALFALGSLYFKRLQEVPRRTFQTWFLDVSKQGIGACYAHVLNMMIAAVISQNIRGESVLEDQCAWYGMSYIIDTSLGLIIAIVFLQMLDRIANDRQWRALMQSGVYSGADAFPHWVAQVGAWMVILTVTKFMIYIFMWVFSSPLAYIGGLLFAPIQGNIRFELVFVMILFPGVLNVIYFWIADGFLKAKKEHAAAHETDGLEDKRVALVERETQQEMVTPYAAAPWSSLATNADKNDHETATASV</sequence>
<gene>
    <name evidence="2" type="ORF">FisN_25Lh148</name>
</gene>
<feature type="transmembrane region" description="Helical" evidence="1">
    <location>
        <begin position="59"/>
        <end position="81"/>
    </location>
</feature>
<proteinExistence type="predicted"/>
<comment type="caution">
    <text evidence="2">The sequence shown here is derived from an EMBL/GenBank/DDBJ whole genome shotgun (WGS) entry which is preliminary data.</text>
</comment>
<keyword evidence="3" id="KW-1185">Reference proteome</keyword>
<dbReference type="Pfam" id="PF12400">
    <property type="entry name" value="STIMATE"/>
    <property type="match status" value="1"/>
</dbReference>
<reference evidence="2 3" key="1">
    <citation type="journal article" date="2015" name="Plant Cell">
        <title>Oil accumulation by the oleaginous diatom Fistulifera solaris as revealed by the genome and transcriptome.</title>
        <authorList>
            <person name="Tanaka T."/>
            <person name="Maeda Y."/>
            <person name="Veluchamy A."/>
            <person name="Tanaka M."/>
            <person name="Abida H."/>
            <person name="Marechal E."/>
            <person name="Bowler C."/>
            <person name="Muto M."/>
            <person name="Sunaga Y."/>
            <person name="Tanaka M."/>
            <person name="Yoshino T."/>
            <person name="Taniguchi T."/>
            <person name="Fukuda Y."/>
            <person name="Nemoto M."/>
            <person name="Matsumoto M."/>
            <person name="Wong P.S."/>
            <person name="Aburatani S."/>
            <person name="Fujibuchi W."/>
        </authorList>
    </citation>
    <scope>NUCLEOTIDE SEQUENCE [LARGE SCALE GENOMIC DNA]</scope>
    <source>
        <strain evidence="2 3">JPCC DA0580</strain>
    </source>
</reference>
<evidence type="ECO:0000313" key="2">
    <source>
        <dbReference type="EMBL" id="GAX10004.1"/>
    </source>
</evidence>
<protein>
    <submittedName>
        <fullName evidence="2">Uncharacterized protein</fullName>
    </submittedName>
</protein>
<feature type="transmembrane region" description="Helical" evidence="1">
    <location>
        <begin position="20"/>
        <end position="38"/>
    </location>
</feature>
<dbReference type="GO" id="GO:0016020">
    <property type="term" value="C:membrane"/>
    <property type="evidence" value="ECO:0007669"/>
    <property type="project" value="TreeGrafter"/>
</dbReference>
<dbReference type="InterPro" id="IPR022127">
    <property type="entry name" value="STIMATE/YPL162C"/>
</dbReference>
<keyword evidence="1" id="KW-1133">Transmembrane helix</keyword>
<dbReference type="Proteomes" id="UP000198406">
    <property type="component" value="Unassembled WGS sequence"/>
</dbReference>
<dbReference type="InParanoid" id="A0A1Z5J7M7"/>
<dbReference type="OrthoDB" id="431202at2759"/>
<organism evidence="2 3">
    <name type="scientific">Fistulifera solaris</name>
    <name type="common">Oleaginous diatom</name>
    <dbReference type="NCBI Taxonomy" id="1519565"/>
    <lineage>
        <taxon>Eukaryota</taxon>
        <taxon>Sar</taxon>
        <taxon>Stramenopiles</taxon>
        <taxon>Ochrophyta</taxon>
        <taxon>Bacillariophyta</taxon>
        <taxon>Bacillariophyceae</taxon>
        <taxon>Bacillariophycidae</taxon>
        <taxon>Naviculales</taxon>
        <taxon>Naviculaceae</taxon>
        <taxon>Fistulifera</taxon>
    </lineage>
</organism>
<keyword evidence="1" id="KW-0812">Transmembrane</keyword>
<feature type="transmembrane region" description="Helical" evidence="1">
    <location>
        <begin position="187"/>
        <end position="209"/>
    </location>
</feature>